<proteinExistence type="predicted"/>
<dbReference type="Gene3D" id="1.10.530.10">
    <property type="match status" value="1"/>
</dbReference>
<dbReference type="Pfam" id="PF05497">
    <property type="entry name" value="Destabilase"/>
    <property type="match status" value="1"/>
</dbReference>
<dbReference type="AlphaFoldDB" id="A0AAV7IPS8"/>
<keyword evidence="9" id="KW-1185">Reference proteome</keyword>
<evidence type="ECO:0000256" key="5">
    <source>
        <dbReference type="ARBA" id="ARBA00022801"/>
    </source>
</evidence>
<name>A0AAV7IPS8_COTGL</name>
<dbReference type="GO" id="GO:0003796">
    <property type="term" value="F:lysozyme activity"/>
    <property type="evidence" value="ECO:0007669"/>
    <property type="project" value="UniProtKB-EC"/>
</dbReference>
<evidence type="ECO:0000313" key="9">
    <source>
        <dbReference type="Proteomes" id="UP000826195"/>
    </source>
</evidence>
<dbReference type="EMBL" id="JAHXZJ010000772">
    <property type="protein sequence ID" value="KAH0556466.1"/>
    <property type="molecule type" value="Genomic_DNA"/>
</dbReference>
<evidence type="ECO:0000256" key="4">
    <source>
        <dbReference type="ARBA" id="ARBA00022638"/>
    </source>
</evidence>
<keyword evidence="5" id="KW-0378">Hydrolase</keyword>
<evidence type="ECO:0000256" key="3">
    <source>
        <dbReference type="ARBA" id="ARBA00022529"/>
    </source>
</evidence>
<dbReference type="InterPro" id="IPR008597">
    <property type="entry name" value="Invert_lysozyme"/>
</dbReference>
<accession>A0AAV7IPS8</accession>
<reference evidence="8 9" key="1">
    <citation type="journal article" date="2021" name="J. Hered.">
        <title>A chromosome-level genome assembly of the parasitoid wasp, Cotesia glomerata (Hymenoptera: Braconidae).</title>
        <authorList>
            <person name="Pinto B.J."/>
            <person name="Weis J.J."/>
            <person name="Gamble T."/>
            <person name="Ode P.J."/>
            <person name="Paul R."/>
            <person name="Zaspel J.M."/>
        </authorList>
    </citation>
    <scope>NUCLEOTIDE SEQUENCE [LARGE SCALE GENOMIC DNA]</scope>
    <source>
        <strain evidence="8">CgM1</strain>
    </source>
</reference>
<keyword evidence="3" id="KW-0929">Antimicrobial</keyword>
<dbReference type="Proteomes" id="UP000826195">
    <property type="component" value="Unassembled WGS sequence"/>
</dbReference>
<evidence type="ECO:0000256" key="1">
    <source>
        <dbReference type="ARBA" id="ARBA00000632"/>
    </source>
</evidence>
<organism evidence="8 9">
    <name type="scientific">Cotesia glomerata</name>
    <name type="common">Lepidopteran parasitic wasp</name>
    <name type="synonym">Apanteles glomeratus</name>
    <dbReference type="NCBI Taxonomy" id="32391"/>
    <lineage>
        <taxon>Eukaryota</taxon>
        <taxon>Metazoa</taxon>
        <taxon>Ecdysozoa</taxon>
        <taxon>Arthropoda</taxon>
        <taxon>Hexapoda</taxon>
        <taxon>Insecta</taxon>
        <taxon>Pterygota</taxon>
        <taxon>Neoptera</taxon>
        <taxon>Endopterygota</taxon>
        <taxon>Hymenoptera</taxon>
        <taxon>Apocrita</taxon>
        <taxon>Ichneumonoidea</taxon>
        <taxon>Braconidae</taxon>
        <taxon>Microgastrinae</taxon>
        <taxon>Cotesia</taxon>
    </lineage>
</organism>
<keyword evidence="4" id="KW-0081">Bacteriolytic enzyme</keyword>
<evidence type="ECO:0000256" key="6">
    <source>
        <dbReference type="ARBA" id="ARBA00023295"/>
    </source>
</evidence>
<comment type="caution">
    <text evidence="8">The sequence shown here is derived from an EMBL/GenBank/DDBJ whole genome shotgun (WGS) entry which is preliminary data.</text>
</comment>
<keyword evidence="7" id="KW-1015">Disulfide bond</keyword>
<gene>
    <name evidence="8" type="ORF">KQX54_000343</name>
</gene>
<keyword evidence="6" id="KW-0326">Glycosidase</keyword>
<protein>
    <recommendedName>
        <fullName evidence="2">lysozyme</fullName>
        <ecNumber evidence="2">3.2.1.17</ecNumber>
    </recommendedName>
</protein>
<dbReference type="GO" id="GO:0031640">
    <property type="term" value="P:killing of cells of another organism"/>
    <property type="evidence" value="ECO:0007669"/>
    <property type="project" value="UniProtKB-KW"/>
</dbReference>
<dbReference type="EC" id="3.2.1.17" evidence="2"/>
<dbReference type="GO" id="GO:0042742">
    <property type="term" value="P:defense response to bacterium"/>
    <property type="evidence" value="ECO:0007669"/>
    <property type="project" value="UniProtKB-KW"/>
</dbReference>
<sequence>MCVVGDDKVSVDLLTEMIQEFEDHRYSPTRSENYRSESSISTFSKSQKHVSAACVKLRRSAIPKLDTCLGDVCGPFRITWGYWADGGKPTLNNESPNAEGAWTRCVNDPFCAANAVQGYMDRFCSGLQRRWCDKL</sequence>
<comment type="catalytic activity">
    <reaction evidence="1">
        <text>Hydrolysis of (1-&gt;4)-beta-linkages between N-acetylmuramic acid and N-acetyl-D-glucosamine residues in a peptidoglycan and between N-acetyl-D-glucosamine residues in chitodextrins.</text>
        <dbReference type="EC" id="3.2.1.17"/>
    </reaction>
</comment>
<evidence type="ECO:0000313" key="8">
    <source>
        <dbReference type="EMBL" id="KAH0556466.1"/>
    </source>
</evidence>
<feature type="disulfide bond" evidence="7">
    <location>
        <begin position="105"/>
        <end position="111"/>
    </location>
</feature>
<dbReference type="PROSITE" id="PS51909">
    <property type="entry name" value="LYSOZYME_I"/>
    <property type="match status" value="1"/>
</dbReference>
<evidence type="ECO:0000256" key="2">
    <source>
        <dbReference type="ARBA" id="ARBA00012732"/>
    </source>
</evidence>
<evidence type="ECO:0000256" key="7">
    <source>
        <dbReference type="PIRSR" id="PIRSR608597-3"/>
    </source>
</evidence>